<evidence type="ECO:0008006" key="3">
    <source>
        <dbReference type="Google" id="ProtNLM"/>
    </source>
</evidence>
<dbReference type="InterPro" id="IPR038636">
    <property type="entry name" value="Wzi_sf"/>
</dbReference>
<dbReference type="Gene3D" id="2.40.160.130">
    <property type="entry name" value="Capsule assembly protein Wzi"/>
    <property type="match status" value="1"/>
</dbReference>
<evidence type="ECO:0000313" key="2">
    <source>
        <dbReference type="Proteomes" id="UP000711995"/>
    </source>
</evidence>
<evidence type="ECO:0000313" key="1">
    <source>
        <dbReference type="EMBL" id="NIZ40944.1"/>
    </source>
</evidence>
<organism evidence="1 2">
    <name type="scientific">Entomospira entomophila</name>
    <dbReference type="NCBI Taxonomy" id="2719988"/>
    <lineage>
        <taxon>Bacteria</taxon>
        <taxon>Pseudomonadati</taxon>
        <taxon>Spirochaetota</taxon>
        <taxon>Spirochaetia</taxon>
        <taxon>Spirochaetales</taxon>
        <taxon>Spirochaetaceae</taxon>
        <taxon>Entomospira</taxon>
    </lineage>
</organism>
<dbReference type="AlphaFoldDB" id="A0A968GDD7"/>
<dbReference type="Proteomes" id="UP000711995">
    <property type="component" value="Unassembled WGS sequence"/>
</dbReference>
<proteinExistence type="predicted"/>
<gene>
    <name evidence="1" type="ORF">HCT14_05430</name>
</gene>
<protein>
    <recommendedName>
        <fullName evidence="3">Capsule assembly Wzi family protein</fullName>
    </recommendedName>
</protein>
<keyword evidence="2" id="KW-1185">Reference proteome</keyword>
<dbReference type="RefSeq" id="WP_167700531.1">
    <property type="nucleotide sequence ID" value="NZ_CP118174.1"/>
</dbReference>
<comment type="caution">
    <text evidence="1">The sequence shown here is derived from an EMBL/GenBank/DDBJ whole genome shotgun (WGS) entry which is preliminary data.</text>
</comment>
<reference evidence="1 2" key="1">
    <citation type="submission" date="2020-03" db="EMBL/GenBank/DDBJ databases">
        <title>Spirochaetal bacteria isolated from arthropods constitute a novel genus Entomospira genus novum within the order Spirochaetales.</title>
        <authorList>
            <person name="Grana-Miraglia L."/>
            <person name="Sikutova S."/>
            <person name="Fingerle V."/>
            <person name="Sing A."/>
            <person name="Castillo-Ramirez S."/>
            <person name="Margos G."/>
            <person name="Rudolf I."/>
        </authorList>
    </citation>
    <scope>NUCLEOTIDE SEQUENCE [LARGE SCALE GENOMIC DNA]</scope>
    <source>
        <strain evidence="1 2">BR193</strain>
    </source>
</reference>
<accession>A0A968GDD7</accession>
<dbReference type="EMBL" id="JAATLJ010000001">
    <property type="protein sequence ID" value="NIZ40944.1"/>
    <property type="molecule type" value="Genomic_DNA"/>
</dbReference>
<sequence length="503" mass="57395">MKFRLFIVVMSVLWMYRPSYALLKIGFVDIFPTVRVTSRNFKVESIDRLFYTQYHLSPKAFVVGIDYQIVGIHFFVALDFMRNLEAEFYKMTWTNLPVGKNLAASASTNFPSEGFIGYHNDVITASIGRRRAHLGPGNHGLMLSRYTPYFDGIWLSLHPKTRENQRFFYTFFLAADDTAALNRLWNAFDPYAADVMQLNRYQQRTKFLAVHRIGYQFEFLKFGIGESSIISGIPLTFFNANPMNFWHNTYEVGLNVTLGFDIEGVIGKKRNIRLYGEFLLDDVKTSVEPGGNPLAFGLSLGAQWHVFERDEEHFGPNFDYTRNTLQEGGFNFTGKSGLVLGFQAVWATRYLYSRAMDDPLGKFTFHNQLQLGVGHWSVLENYIGFTHGPDSVLLEFQADYIDKNWRIQSTFGIFLWGESGRANSGFLPTYQGNIAIGGLFDPINDLGNVFLSGVESVLLLPKVNVFYAFKRWLSVYGGFSAEIDILHITQSRITVESGVAMRF</sequence>
<name>A0A968GDD7_9SPIO</name>